<proteinExistence type="predicted"/>
<evidence type="ECO:0000256" key="1">
    <source>
        <dbReference type="SAM" id="MobiDB-lite"/>
    </source>
</evidence>
<dbReference type="Pfam" id="PF05433">
    <property type="entry name" value="Rick_17kDa_Anti"/>
    <property type="match status" value="1"/>
</dbReference>
<feature type="domain" description="Glycine zipper 2TM" evidence="2">
    <location>
        <begin position="220"/>
        <end position="256"/>
    </location>
</feature>
<feature type="region of interest" description="Disordered" evidence="1">
    <location>
        <begin position="269"/>
        <end position="299"/>
    </location>
</feature>
<evidence type="ECO:0000259" key="2">
    <source>
        <dbReference type="Pfam" id="PF05433"/>
    </source>
</evidence>
<evidence type="ECO:0000313" key="3">
    <source>
        <dbReference type="EMBL" id="KEQ97742.1"/>
    </source>
</evidence>
<feature type="compositionally biased region" description="Pro residues" evidence="1">
    <location>
        <begin position="134"/>
        <end position="144"/>
    </location>
</feature>
<organism evidence="3 4">
    <name type="scientific">Aureobasidium subglaciale (strain EXF-2481)</name>
    <name type="common">Aureobasidium pullulans var. subglaciale</name>
    <dbReference type="NCBI Taxonomy" id="1043005"/>
    <lineage>
        <taxon>Eukaryota</taxon>
        <taxon>Fungi</taxon>
        <taxon>Dikarya</taxon>
        <taxon>Ascomycota</taxon>
        <taxon>Pezizomycotina</taxon>
        <taxon>Dothideomycetes</taxon>
        <taxon>Dothideomycetidae</taxon>
        <taxon>Dothideales</taxon>
        <taxon>Saccotheciaceae</taxon>
        <taxon>Aureobasidium</taxon>
    </lineage>
</organism>
<dbReference type="STRING" id="1043005.A0A074YUE5"/>
<dbReference type="Proteomes" id="UP000030641">
    <property type="component" value="Unassembled WGS sequence"/>
</dbReference>
<dbReference type="InParanoid" id="A0A074YUE5"/>
<dbReference type="HOGENOM" id="CLU_1045790_0_0_1"/>
<sequence length="299" mass="34483">MADFVELGLEGFDKTADKYFDKGYDKLHNHRHRNDRYQDDKQDNMSEARGRDRGYDSGSDDSYNERPRRRGNPRDNRNDIRPRQSDDRESDRPRRVSPPGPPPGPPPVQSYQPSAGDVPPYIPYQNIRSTNNIPPTPQYYPEPSRPTSRDYTPTSSARSRPRNEMTKYSRAQTRSPSRSRSYRQRRRSFSSSRSPSRSSNRDYKDNPLMALDKSTLGLGAGIAGALIGGYIGRETSDRHQKRGTALGAIIGGIGANILEKRVRIYRDEMKEEQREAREKWDARHSKDRKGRRVESPQRW</sequence>
<feature type="compositionally biased region" description="Polar residues" evidence="1">
    <location>
        <begin position="145"/>
        <end position="158"/>
    </location>
</feature>
<dbReference type="AlphaFoldDB" id="A0A074YUE5"/>
<keyword evidence="4" id="KW-1185">Reference proteome</keyword>
<feature type="region of interest" description="Disordered" evidence="1">
    <location>
        <begin position="23"/>
        <end position="207"/>
    </location>
</feature>
<accession>A0A074YUE5</accession>
<dbReference type="RefSeq" id="XP_013346461.1">
    <property type="nucleotide sequence ID" value="XM_013491007.1"/>
</dbReference>
<dbReference type="GeneID" id="25371940"/>
<dbReference type="InterPro" id="IPR008816">
    <property type="entry name" value="Gly_zipper_2TM_dom"/>
</dbReference>
<evidence type="ECO:0000313" key="4">
    <source>
        <dbReference type="Proteomes" id="UP000030641"/>
    </source>
</evidence>
<feature type="compositionally biased region" description="Basic and acidic residues" evidence="1">
    <location>
        <begin position="269"/>
        <end position="284"/>
    </location>
</feature>
<gene>
    <name evidence="3" type="ORF">AUEXF2481DRAFT_86661</name>
</gene>
<dbReference type="OMA" id="EAWERKW"/>
<dbReference type="OrthoDB" id="3942755at2759"/>
<feature type="compositionally biased region" description="Basic and acidic residues" evidence="1">
    <location>
        <begin position="72"/>
        <end position="94"/>
    </location>
</feature>
<protein>
    <recommendedName>
        <fullName evidence="2">Glycine zipper 2TM domain-containing protein</fullName>
    </recommendedName>
</protein>
<dbReference type="GO" id="GO:0019867">
    <property type="term" value="C:outer membrane"/>
    <property type="evidence" value="ECO:0007669"/>
    <property type="project" value="InterPro"/>
</dbReference>
<feature type="compositionally biased region" description="Pro residues" evidence="1">
    <location>
        <begin position="96"/>
        <end position="108"/>
    </location>
</feature>
<feature type="compositionally biased region" description="Basic and acidic residues" evidence="1">
    <location>
        <begin position="35"/>
        <end position="55"/>
    </location>
</feature>
<feature type="compositionally biased region" description="Low complexity" evidence="1">
    <location>
        <begin position="189"/>
        <end position="198"/>
    </location>
</feature>
<name>A0A074YUE5_AURSE</name>
<dbReference type="EMBL" id="KL584753">
    <property type="protein sequence ID" value="KEQ97742.1"/>
    <property type="molecule type" value="Genomic_DNA"/>
</dbReference>
<reference evidence="3 4" key="1">
    <citation type="journal article" date="2014" name="BMC Genomics">
        <title>Genome sequencing of four Aureobasidium pullulans varieties: biotechnological potential, stress tolerance, and description of new species.</title>
        <authorList>
            <person name="Gostin Ar C."/>
            <person name="Ohm R.A."/>
            <person name="Kogej T."/>
            <person name="Sonjak S."/>
            <person name="Turk M."/>
            <person name="Zajc J."/>
            <person name="Zalar P."/>
            <person name="Grube M."/>
            <person name="Sun H."/>
            <person name="Han J."/>
            <person name="Sharma A."/>
            <person name="Chiniquy J."/>
            <person name="Ngan C.Y."/>
            <person name="Lipzen A."/>
            <person name="Barry K."/>
            <person name="Grigoriev I.V."/>
            <person name="Gunde-Cimerman N."/>
        </authorList>
    </citation>
    <scope>NUCLEOTIDE SEQUENCE [LARGE SCALE GENOMIC DNA]</scope>
    <source>
        <strain evidence="3 4">EXF-2481</strain>
    </source>
</reference>